<feature type="region of interest" description="Disordered" evidence="1">
    <location>
        <begin position="102"/>
        <end position="159"/>
    </location>
</feature>
<feature type="compositionally biased region" description="Basic and acidic residues" evidence="1">
    <location>
        <begin position="71"/>
        <end position="82"/>
    </location>
</feature>
<feature type="region of interest" description="Disordered" evidence="1">
    <location>
        <begin position="1"/>
        <end position="82"/>
    </location>
</feature>
<feature type="compositionally biased region" description="Basic and acidic residues" evidence="1">
    <location>
        <begin position="11"/>
        <end position="63"/>
    </location>
</feature>
<name>A0A8S1EPN0_9PELO</name>
<reference evidence="2 3" key="1">
    <citation type="submission" date="2020-04" db="EMBL/GenBank/DDBJ databases">
        <authorList>
            <person name="Laetsch R D."/>
            <person name="Stevens L."/>
            <person name="Kumar S."/>
            <person name="Blaxter L. M."/>
        </authorList>
    </citation>
    <scope>NUCLEOTIDE SEQUENCE [LARGE SCALE GENOMIC DNA]</scope>
</reference>
<evidence type="ECO:0000313" key="3">
    <source>
        <dbReference type="Proteomes" id="UP000494206"/>
    </source>
</evidence>
<feature type="compositionally biased region" description="Basic residues" evidence="1">
    <location>
        <begin position="1"/>
        <end position="10"/>
    </location>
</feature>
<dbReference type="EMBL" id="CADEPM010000003">
    <property type="protein sequence ID" value="CAB3401294.1"/>
    <property type="molecule type" value="Genomic_DNA"/>
</dbReference>
<proteinExistence type="predicted"/>
<protein>
    <submittedName>
        <fullName evidence="2">Uncharacterized protein</fullName>
    </submittedName>
</protein>
<dbReference type="OrthoDB" id="5865302at2759"/>
<sequence length="159" mass="17958">MFSEHKKKTNDKKEKGEGNLKFDELEAKTKKMKIGEDGKKEKKYHSTDELPLEKKRSIKKSDQKPSTTSLKGDESSSSKPIEKMGFGIFEAATMMRNIVDITTDSTTTNPLNRTKQLKSKNSKTSLGPLTSGPFAQMKEAQEMKKKKQSFDQDDEDTSD</sequence>
<evidence type="ECO:0000256" key="1">
    <source>
        <dbReference type="SAM" id="MobiDB-lite"/>
    </source>
</evidence>
<keyword evidence="3" id="KW-1185">Reference proteome</keyword>
<organism evidence="2 3">
    <name type="scientific">Caenorhabditis bovis</name>
    <dbReference type="NCBI Taxonomy" id="2654633"/>
    <lineage>
        <taxon>Eukaryota</taxon>
        <taxon>Metazoa</taxon>
        <taxon>Ecdysozoa</taxon>
        <taxon>Nematoda</taxon>
        <taxon>Chromadorea</taxon>
        <taxon>Rhabditida</taxon>
        <taxon>Rhabditina</taxon>
        <taxon>Rhabditomorpha</taxon>
        <taxon>Rhabditoidea</taxon>
        <taxon>Rhabditidae</taxon>
        <taxon>Peloderinae</taxon>
        <taxon>Caenorhabditis</taxon>
    </lineage>
</organism>
<accession>A0A8S1EPN0</accession>
<dbReference type="AlphaFoldDB" id="A0A8S1EPN0"/>
<evidence type="ECO:0000313" key="2">
    <source>
        <dbReference type="EMBL" id="CAB3401294.1"/>
    </source>
</evidence>
<dbReference type="Proteomes" id="UP000494206">
    <property type="component" value="Unassembled WGS sequence"/>
</dbReference>
<feature type="compositionally biased region" description="Polar residues" evidence="1">
    <location>
        <begin position="102"/>
        <end position="114"/>
    </location>
</feature>
<gene>
    <name evidence="2" type="ORF">CBOVIS_LOCUS4061</name>
</gene>
<comment type="caution">
    <text evidence="2">The sequence shown here is derived from an EMBL/GenBank/DDBJ whole genome shotgun (WGS) entry which is preliminary data.</text>
</comment>